<reference evidence="1 2" key="1">
    <citation type="submission" date="2020-08" db="EMBL/GenBank/DDBJ databases">
        <title>Genomic Encyclopedia of Type Strains, Phase IV (KMG-IV): sequencing the most valuable type-strain genomes for metagenomic binning, comparative biology and taxonomic classification.</title>
        <authorList>
            <person name="Goeker M."/>
        </authorList>
    </citation>
    <scope>NUCLEOTIDE SEQUENCE [LARGE SCALE GENOMIC DNA]</scope>
    <source>
        <strain evidence="1 2">DSM 15867</strain>
    </source>
</reference>
<name>A0A7W7AKF8_9SPHN</name>
<comment type="caution">
    <text evidence="1">The sequence shown here is derived from an EMBL/GenBank/DDBJ whole genome shotgun (WGS) entry which is preliminary data.</text>
</comment>
<dbReference type="AlphaFoldDB" id="A0A7W7AKF8"/>
<organism evidence="1 2">
    <name type="scientific">Sphingomonas abaci</name>
    <dbReference type="NCBI Taxonomy" id="237611"/>
    <lineage>
        <taxon>Bacteria</taxon>
        <taxon>Pseudomonadati</taxon>
        <taxon>Pseudomonadota</taxon>
        <taxon>Alphaproteobacteria</taxon>
        <taxon>Sphingomonadales</taxon>
        <taxon>Sphingomonadaceae</taxon>
        <taxon>Sphingomonas</taxon>
    </lineage>
</organism>
<proteinExistence type="predicted"/>
<dbReference type="Proteomes" id="UP000574769">
    <property type="component" value="Unassembled WGS sequence"/>
</dbReference>
<accession>A0A7W7AKF8</accession>
<protein>
    <submittedName>
        <fullName evidence="1">Putative phiE125 gp8 family phage protein</fullName>
    </submittedName>
</protein>
<sequence>MTVDMMRAALGLGADVPDSDVRAAYENLAAGWSQADAATSPDPLIDLVTARRHLRLDEDDTSQDEELGDQIADAIGWVETYTGQILSPRNVTEQFRGFGPVELRSWPVASDAVTAIAYVDAAGIPATLPAKLDTTKRPARLRPAAGAFWPFRNADQMFTVTLTAGYGSPSLVPRNLRRAALVMLTAYHDDREGGEVFSKAEASARSLCRFLRLTRV</sequence>
<dbReference type="EMBL" id="JACHNY010000005">
    <property type="protein sequence ID" value="MBB4618670.1"/>
    <property type="molecule type" value="Genomic_DNA"/>
</dbReference>
<dbReference type="InterPro" id="IPR011738">
    <property type="entry name" value="Phage_CHP"/>
</dbReference>
<evidence type="ECO:0000313" key="1">
    <source>
        <dbReference type="EMBL" id="MBB4618670.1"/>
    </source>
</evidence>
<evidence type="ECO:0000313" key="2">
    <source>
        <dbReference type="Proteomes" id="UP000574769"/>
    </source>
</evidence>
<gene>
    <name evidence="1" type="ORF">GGQ96_002813</name>
</gene>
<dbReference type="NCBIfam" id="TIGR02215">
    <property type="entry name" value="phage_chp_gp8"/>
    <property type="match status" value="1"/>
</dbReference>
<dbReference type="Gene3D" id="1.10.3230.30">
    <property type="entry name" value="Phage gp6-like head-tail connector protein"/>
    <property type="match status" value="1"/>
</dbReference>
<dbReference type="RefSeq" id="WP_246360556.1">
    <property type="nucleotide sequence ID" value="NZ_JACHNY010000005.1"/>
</dbReference>
<keyword evidence="2" id="KW-1185">Reference proteome</keyword>